<dbReference type="PANTHER" id="PTHR24148">
    <property type="entry name" value="ANKYRIN REPEAT DOMAIN-CONTAINING PROTEIN 39 HOMOLOG-RELATED"/>
    <property type="match status" value="1"/>
</dbReference>
<dbReference type="EMBL" id="JARVKF010000415">
    <property type="protein sequence ID" value="KAK9415506.1"/>
    <property type="molecule type" value="Genomic_DNA"/>
</dbReference>
<accession>A0ABR2UM44</accession>
<proteinExistence type="predicted"/>
<keyword evidence="3" id="KW-1185">Reference proteome</keyword>
<organism evidence="2 3">
    <name type="scientific">Seiridium unicorne</name>
    <dbReference type="NCBI Taxonomy" id="138068"/>
    <lineage>
        <taxon>Eukaryota</taxon>
        <taxon>Fungi</taxon>
        <taxon>Dikarya</taxon>
        <taxon>Ascomycota</taxon>
        <taxon>Pezizomycotina</taxon>
        <taxon>Sordariomycetes</taxon>
        <taxon>Xylariomycetidae</taxon>
        <taxon>Amphisphaeriales</taxon>
        <taxon>Sporocadaceae</taxon>
        <taxon>Seiridium</taxon>
    </lineage>
</organism>
<protein>
    <submittedName>
        <fullName evidence="2">Heterokaryon incompatibility protein-domain-containing protein</fullName>
    </submittedName>
</protein>
<name>A0ABR2UM44_9PEZI</name>
<reference evidence="2 3" key="1">
    <citation type="journal article" date="2024" name="J. Plant Pathol.">
        <title>Sequence and assembly of the genome of Seiridium unicorne, isolate CBS 538.82, causal agent of cypress canker disease.</title>
        <authorList>
            <person name="Scali E."/>
            <person name="Rocca G.D."/>
            <person name="Danti R."/>
            <person name="Garbelotto M."/>
            <person name="Barberini S."/>
            <person name="Baroncelli R."/>
            <person name="Emiliani G."/>
        </authorList>
    </citation>
    <scope>NUCLEOTIDE SEQUENCE [LARGE SCALE GENOMIC DNA]</scope>
    <source>
        <strain evidence="2 3">BM-138-508</strain>
    </source>
</reference>
<dbReference type="InterPro" id="IPR052895">
    <property type="entry name" value="HetReg/Transcr_Mod"/>
</dbReference>
<evidence type="ECO:0000256" key="1">
    <source>
        <dbReference type="SAM" id="MobiDB-lite"/>
    </source>
</evidence>
<evidence type="ECO:0000313" key="2">
    <source>
        <dbReference type="EMBL" id="KAK9415506.1"/>
    </source>
</evidence>
<comment type="caution">
    <text evidence="2">The sequence shown here is derived from an EMBL/GenBank/DDBJ whole genome shotgun (WGS) entry which is preliminary data.</text>
</comment>
<dbReference type="Proteomes" id="UP001408356">
    <property type="component" value="Unassembled WGS sequence"/>
</dbReference>
<dbReference type="PANTHER" id="PTHR24148:SF64">
    <property type="entry name" value="HETEROKARYON INCOMPATIBILITY DOMAIN-CONTAINING PROTEIN"/>
    <property type="match status" value="1"/>
</dbReference>
<feature type="region of interest" description="Disordered" evidence="1">
    <location>
        <begin position="130"/>
        <end position="151"/>
    </location>
</feature>
<evidence type="ECO:0000313" key="3">
    <source>
        <dbReference type="Proteomes" id="UP001408356"/>
    </source>
</evidence>
<gene>
    <name evidence="2" type="ORF">SUNI508_10346</name>
</gene>
<sequence length="583" mass="63960">MGAVALVNLTNNVFRKSEDGTILERLLSLEGLITRMTSFQSTAPHDTLYAVLWLAHDAQPDAHDPAAMSEAQLLQTPEDSPQIDPVLSEDECSVIGMEVNLPMPRSVNIRTSFPRARSPERSGMLTQARSSAGTWLRPPLPGLPTSFSGRSATDRSLQRAENHFQDCPGVIKVDYSKSVQEVLSDFLEFAISRSKTIDIICYPWAPEPAQGEPVLPTWICPASTIPHEKKRKEDLYDRESADPLVGYPGQGPRNYNASGRTRTYPSKGFISGPTFTVTGFVLDTIGTKGSPAHEGIIPSTWLELVDWPGSPEPVPDQLWRTLVADKGLDGERYPTAYFPLAFKWMFEQRKHGGDVDTTEILTSAQCPSIISEFMRRVQSVVWGKRLIRTEGRRGAKQLLGLVPAKVEAGDLVCILYGCSVPVVLRKTKPTSGNLAQKSAEPAPRIEINTPGTDSGASPDISSLPVPVMNNASSSSINQQTALAETMSSNYQEEDIGDNVNQGRLGGSLHIPAGEISLKHASSGVRKAFGEDTPEKRPPNLILSAESRFRCKVIGACYIRGMMEGEAFKYRREYGLKLRTFYLV</sequence>
<feature type="region of interest" description="Disordered" evidence="1">
    <location>
        <begin position="430"/>
        <end position="464"/>
    </location>
</feature>